<dbReference type="Proteomes" id="UP000005239">
    <property type="component" value="Unassembled WGS sequence"/>
</dbReference>
<accession>A0A2A6BHL9</accession>
<protein>
    <submittedName>
        <fullName evidence="1">Uncharacterized protein</fullName>
    </submittedName>
</protein>
<accession>A0A8R1UG96</accession>
<proteinExistence type="predicted"/>
<sequence>FQREMTRLLIAVATVLAVAQCTPLLRERRDLVKQFKQIEDVPPFDSADHHIWNHPWVSLKELKAALSSAWHKSFNAEHSSHGDVAIFGRFRAEGDGTQGGDGGLTPVVPEVSHSNRQLAPENMADHLGALADRTVMPGTHVSQL</sequence>
<name>A0A2A6BHL9_PRIPA</name>
<evidence type="ECO:0000313" key="2">
    <source>
        <dbReference type="Proteomes" id="UP000005239"/>
    </source>
</evidence>
<evidence type="ECO:0000313" key="1">
    <source>
        <dbReference type="EnsemblMetazoa" id="PPA27192.1"/>
    </source>
</evidence>
<gene>
    <name evidence="1" type="primary">WBGene00116746</name>
</gene>
<organism evidence="1 2">
    <name type="scientific">Pristionchus pacificus</name>
    <name type="common">Parasitic nematode worm</name>
    <dbReference type="NCBI Taxonomy" id="54126"/>
    <lineage>
        <taxon>Eukaryota</taxon>
        <taxon>Metazoa</taxon>
        <taxon>Ecdysozoa</taxon>
        <taxon>Nematoda</taxon>
        <taxon>Chromadorea</taxon>
        <taxon>Rhabditida</taxon>
        <taxon>Rhabditina</taxon>
        <taxon>Diplogasteromorpha</taxon>
        <taxon>Diplogasteroidea</taxon>
        <taxon>Neodiplogasteridae</taxon>
        <taxon>Pristionchus</taxon>
    </lineage>
</organism>
<dbReference type="AlphaFoldDB" id="A0A2A6BHL9"/>
<keyword evidence="2" id="KW-1185">Reference proteome</keyword>
<dbReference type="EnsemblMetazoa" id="PPA27192.1">
    <property type="protein sequence ID" value="PPA27192.1"/>
    <property type="gene ID" value="WBGene00116746"/>
</dbReference>
<reference evidence="2" key="1">
    <citation type="journal article" date="2008" name="Nat. Genet.">
        <title>The Pristionchus pacificus genome provides a unique perspective on nematode lifestyle and parasitism.</title>
        <authorList>
            <person name="Dieterich C."/>
            <person name="Clifton S.W."/>
            <person name="Schuster L.N."/>
            <person name="Chinwalla A."/>
            <person name="Delehaunty K."/>
            <person name="Dinkelacker I."/>
            <person name="Fulton L."/>
            <person name="Fulton R."/>
            <person name="Godfrey J."/>
            <person name="Minx P."/>
            <person name="Mitreva M."/>
            <person name="Roeseler W."/>
            <person name="Tian H."/>
            <person name="Witte H."/>
            <person name="Yang S.P."/>
            <person name="Wilson R.K."/>
            <person name="Sommer R.J."/>
        </authorList>
    </citation>
    <scope>NUCLEOTIDE SEQUENCE [LARGE SCALE GENOMIC DNA]</scope>
    <source>
        <strain evidence="2">PS312</strain>
    </source>
</reference>
<reference evidence="1" key="2">
    <citation type="submission" date="2022-06" db="UniProtKB">
        <authorList>
            <consortium name="EnsemblMetazoa"/>
        </authorList>
    </citation>
    <scope>IDENTIFICATION</scope>
    <source>
        <strain evidence="1">PS312</strain>
    </source>
</reference>